<accession>A0A090AGC1</accession>
<dbReference type="EMBL" id="AP014633">
    <property type="protein sequence ID" value="BAP57258.1"/>
    <property type="molecule type" value="Genomic_DNA"/>
</dbReference>
<reference evidence="1 2" key="1">
    <citation type="journal article" date="2014" name="ISME J.">
        <title>Ecophysiology of Thioploca ingrica as revealed by the complete genome sequence supplemented with proteomic evidence.</title>
        <authorList>
            <person name="Kojima H."/>
            <person name="Ogura Y."/>
            <person name="Yamamoto N."/>
            <person name="Togashi T."/>
            <person name="Mori H."/>
            <person name="Watanabe T."/>
            <person name="Nemoto F."/>
            <person name="Kurokawa K."/>
            <person name="Hayashi T."/>
            <person name="Fukui M."/>
        </authorList>
    </citation>
    <scope>NUCLEOTIDE SEQUENCE [LARGE SCALE GENOMIC DNA]</scope>
</reference>
<dbReference type="Proteomes" id="UP000031623">
    <property type="component" value="Chromosome"/>
</dbReference>
<dbReference type="STRING" id="40754.THII_2961"/>
<evidence type="ECO:0000313" key="2">
    <source>
        <dbReference type="Proteomes" id="UP000031623"/>
    </source>
</evidence>
<dbReference type="AlphaFoldDB" id="A0A090AGC1"/>
<organism evidence="1 2">
    <name type="scientific">Thioploca ingrica</name>
    <dbReference type="NCBI Taxonomy" id="40754"/>
    <lineage>
        <taxon>Bacteria</taxon>
        <taxon>Pseudomonadati</taxon>
        <taxon>Pseudomonadota</taxon>
        <taxon>Gammaproteobacteria</taxon>
        <taxon>Thiotrichales</taxon>
        <taxon>Thiotrichaceae</taxon>
        <taxon>Thioploca</taxon>
    </lineage>
</organism>
<protein>
    <submittedName>
        <fullName evidence="1">Uncharacterized protein</fullName>
    </submittedName>
</protein>
<evidence type="ECO:0000313" key="1">
    <source>
        <dbReference type="EMBL" id="BAP57258.1"/>
    </source>
</evidence>
<name>A0A090AGC1_9GAMM</name>
<gene>
    <name evidence="1" type="ORF">THII_2961</name>
</gene>
<sequence>MCKLYFGVFNPFLPMKIDRRLSAYVCSYDTRACHQFRLLLEQPVKGSNEINSNPRVGRTKRSVSDCSVLFKGIRRNPSDTLRFVRPTG</sequence>
<keyword evidence="2" id="KW-1185">Reference proteome</keyword>
<dbReference type="KEGG" id="tig:THII_2961"/>
<proteinExistence type="predicted"/>
<dbReference type="HOGENOM" id="CLU_2468055_0_0_6"/>